<dbReference type="SUPFAM" id="SSF52091">
    <property type="entry name" value="SpoIIaa-like"/>
    <property type="match status" value="1"/>
</dbReference>
<feature type="region of interest" description="Disordered" evidence="1">
    <location>
        <begin position="69"/>
        <end position="104"/>
    </location>
</feature>
<dbReference type="InterPro" id="IPR036513">
    <property type="entry name" value="STAS_dom_sf"/>
</dbReference>
<protein>
    <submittedName>
        <fullName evidence="3">STAS domain protein</fullName>
    </submittedName>
</protein>
<evidence type="ECO:0000259" key="2">
    <source>
        <dbReference type="PROSITE" id="PS50801"/>
    </source>
</evidence>
<reference evidence="3 4" key="1">
    <citation type="submission" date="2019-07" db="EMBL/GenBank/DDBJ databases">
        <title>Tepidimonas taiwanensis I1-1 draft genome.</title>
        <authorList>
            <person name="Da Costa M.S."/>
            <person name="Froufe H.J.C."/>
            <person name="Egas C."/>
            <person name="Albuquerque L."/>
        </authorList>
    </citation>
    <scope>NUCLEOTIDE SEQUENCE [LARGE SCALE GENOMIC DNA]</scope>
    <source>
        <strain evidence="3 4">I1-1</strain>
    </source>
</reference>
<dbReference type="RefSeq" id="WP_143897307.1">
    <property type="nucleotide sequence ID" value="NZ_CP083911.1"/>
</dbReference>
<dbReference type="AlphaFoldDB" id="A0A554XDQ8"/>
<sequence>MQAPPPTPDDRGGWWSRVWRRVLPGAADGAAVRGWQEERQALKAAMARKRRNDRVRHEELNELRALMRAQQAAKAAQGVASGESSSHPSSDGGRSGWARPRRDRSRTIEQIARIEAQMAQHWSSRATPAPAVRIGAPQPAHPAPVVPGHLQARGMHIDLVGVEPSPPHDDGDVALSHPALTQAAVLFANGRIDEARQALEALQAQEVRSPLAREAGVLLLDLLWASGDVEGFEDWAAEWADRFRLPIPHWPATLPPAAPAPAPVAETPAPPSAVAVWVCPSLLDADAVAALAAALDRDGVQGWIDWSALTSADTEAAQRLTALFERWAERPLEQHWCGSAVLRRRLKASTPSGRRENPALWWRLRLATLRLLGRRDEFDLVALDYCVTYGELPPAWRDPVARVLPAERLPDEVTVAAPTAADANPVSAGAEPLAWPTIVAAATSASETEFPAMPTQQMAWEVSTQLDAATARVCLEGVLQGDAAAALAALDQAVAAALPASADSGSTQGAPAPAVLRVDLRRLQRIDFAAAGALLQWLLAARARGLRVELDGVPHLIAALFQVVGITDAATVRLRQY</sequence>
<dbReference type="OrthoDB" id="5298269at2"/>
<gene>
    <name evidence="3" type="ORF">Ttaiw_00029</name>
</gene>
<proteinExistence type="predicted"/>
<dbReference type="Pfam" id="PF13466">
    <property type="entry name" value="STAS_2"/>
    <property type="match status" value="1"/>
</dbReference>
<dbReference type="InterPro" id="IPR058548">
    <property type="entry name" value="MlaB-like_STAS"/>
</dbReference>
<dbReference type="STRING" id="307486.GCA_000807215_00064"/>
<dbReference type="Proteomes" id="UP000317763">
    <property type="component" value="Unassembled WGS sequence"/>
</dbReference>
<evidence type="ECO:0000313" key="4">
    <source>
        <dbReference type="Proteomes" id="UP000317763"/>
    </source>
</evidence>
<comment type="caution">
    <text evidence="3">The sequence shown here is derived from an EMBL/GenBank/DDBJ whole genome shotgun (WGS) entry which is preliminary data.</text>
</comment>
<name>A0A554XDQ8_9BURK</name>
<keyword evidence="4" id="KW-1185">Reference proteome</keyword>
<accession>A0A554XDQ8</accession>
<organism evidence="3 4">
    <name type="scientific">Tepidimonas taiwanensis</name>
    <dbReference type="NCBI Taxonomy" id="307486"/>
    <lineage>
        <taxon>Bacteria</taxon>
        <taxon>Pseudomonadati</taxon>
        <taxon>Pseudomonadota</taxon>
        <taxon>Betaproteobacteria</taxon>
        <taxon>Burkholderiales</taxon>
        <taxon>Tepidimonas</taxon>
    </lineage>
</organism>
<evidence type="ECO:0000256" key="1">
    <source>
        <dbReference type="SAM" id="MobiDB-lite"/>
    </source>
</evidence>
<dbReference type="InterPro" id="IPR002645">
    <property type="entry name" value="STAS_dom"/>
</dbReference>
<evidence type="ECO:0000313" key="3">
    <source>
        <dbReference type="EMBL" id="TSE33970.1"/>
    </source>
</evidence>
<dbReference type="EMBL" id="VJOM01000001">
    <property type="protein sequence ID" value="TSE33970.1"/>
    <property type="molecule type" value="Genomic_DNA"/>
</dbReference>
<feature type="compositionally biased region" description="Low complexity" evidence="1">
    <location>
        <begin position="69"/>
        <end position="92"/>
    </location>
</feature>
<dbReference type="Gene3D" id="3.30.750.24">
    <property type="entry name" value="STAS domain"/>
    <property type="match status" value="1"/>
</dbReference>
<feature type="domain" description="STAS" evidence="2">
    <location>
        <begin position="516"/>
        <end position="577"/>
    </location>
</feature>
<dbReference type="PROSITE" id="PS50801">
    <property type="entry name" value="STAS"/>
    <property type="match status" value="1"/>
</dbReference>